<evidence type="ECO:0000256" key="14">
    <source>
        <dbReference type="PIRSR" id="PIRSR611782-1"/>
    </source>
</evidence>
<dbReference type="eggNOG" id="COG0265">
    <property type="taxonomic scope" value="Bacteria"/>
</dbReference>
<keyword evidence="10" id="KW-0378">Hydrolase</keyword>
<evidence type="ECO:0000256" key="2">
    <source>
        <dbReference type="ARBA" id="ARBA00004418"/>
    </source>
</evidence>
<evidence type="ECO:0000256" key="7">
    <source>
        <dbReference type="ARBA" id="ARBA00022729"/>
    </source>
</evidence>
<accession>A0A1I7E101</accession>
<dbReference type="Gene3D" id="2.40.10.120">
    <property type="match status" value="1"/>
</dbReference>
<feature type="active site" description="Charge relay system" evidence="14">
    <location>
        <position position="155"/>
    </location>
</feature>
<feature type="transmembrane region" description="Helical" evidence="16">
    <location>
        <begin position="21"/>
        <end position="39"/>
    </location>
</feature>
<dbReference type="InterPro" id="IPR001940">
    <property type="entry name" value="Peptidase_S1C"/>
</dbReference>
<keyword evidence="7" id="KW-0732">Signal</keyword>
<keyword evidence="19" id="KW-1185">Reference proteome</keyword>
<dbReference type="EC" id="3.4.21.107" evidence="4"/>
<dbReference type="GO" id="GO:0006508">
    <property type="term" value="P:proteolysis"/>
    <property type="evidence" value="ECO:0007669"/>
    <property type="project" value="UniProtKB-KW"/>
</dbReference>
<evidence type="ECO:0000256" key="3">
    <source>
        <dbReference type="ARBA" id="ARBA00010541"/>
    </source>
</evidence>
<dbReference type="Proteomes" id="UP000182466">
    <property type="component" value="Unassembled WGS sequence"/>
</dbReference>
<evidence type="ECO:0000256" key="15">
    <source>
        <dbReference type="PIRSR" id="PIRSR611782-2"/>
    </source>
</evidence>
<sequence length="492" mass="52193">MQPQAIAIKAPGPQIDQGRMRLFWVGALTIMFVLAQTLIAQAKPESLAPLAEKISPSVVNITTSTTIEGRTGPQGIVPDGSPFEDFFREFQDRNNNGDGPRPRRSSALGSGFVISEDGYVVTNNHVIEGADEILIEFFAGGELPAKVVGTDPNTDIALLKVESDKPLPFVTFGDSDLARVGDWVIAMGNPLGQGFSVSAGIVSARNRALSGTYDDYIQTDAAINRGNSGGPLFNMDGEVVGVNTAILSPNGGSIGIGFSMASNVVTRVVDQLKEFGETRRGWLGVRIQDVTDEIAEAMGLESTAGALITDVPEGPAMEAGLLSGDVIVSFDGVEVADTRALVRQVGNTTVGKAVRVVINREGNRKTVLVTLGRREEAEGAVPAAMEKSDPEMQEKTVLGMTLSLLNDQLRSEMGLSETQTGLVVLSVDETSEAFEKGLRAGDLITEAGQQKVTALDQLDDRIAEARDAGRKSLLLLVRRGGDPRFVALGLDD</sequence>
<dbReference type="InterPro" id="IPR036034">
    <property type="entry name" value="PDZ_sf"/>
</dbReference>
<dbReference type="SUPFAM" id="SSF50494">
    <property type="entry name" value="Trypsin-like serine proteases"/>
    <property type="match status" value="1"/>
</dbReference>
<dbReference type="InterPro" id="IPR009003">
    <property type="entry name" value="Peptidase_S1_PA"/>
</dbReference>
<dbReference type="CDD" id="cd10839">
    <property type="entry name" value="cpPDZ1_DegP-like"/>
    <property type="match status" value="1"/>
</dbReference>
<keyword evidence="16" id="KW-1133">Transmembrane helix</keyword>
<evidence type="ECO:0000313" key="19">
    <source>
        <dbReference type="Proteomes" id="UP000182466"/>
    </source>
</evidence>
<evidence type="ECO:0000256" key="8">
    <source>
        <dbReference type="ARBA" id="ARBA00022737"/>
    </source>
</evidence>
<dbReference type="PRINTS" id="PR00834">
    <property type="entry name" value="PROTEASES2C"/>
</dbReference>
<keyword evidence="11" id="KW-0720">Serine protease</keyword>
<comment type="subcellular location">
    <subcellularLocation>
        <location evidence="2">Periplasm</location>
    </subcellularLocation>
</comment>
<dbReference type="PANTHER" id="PTHR22939:SF130">
    <property type="entry name" value="PERIPLASMIC SERINE ENDOPROTEASE DEGP-LIKE-RELATED"/>
    <property type="match status" value="1"/>
</dbReference>
<dbReference type="PROSITE" id="PS50106">
    <property type="entry name" value="PDZ"/>
    <property type="match status" value="1"/>
</dbReference>
<proteinExistence type="inferred from homology"/>
<dbReference type="GO" id="GO:0004252">
    <property type="term" value="F:serine-type endopeptidase activity"/>
    <property type="evidence" value="ECO:0007669"/>
    <property type="project" value="InterPro"/>
</dbReference>
<feature type="domain" description="PDZ" evidence="17">
    <location>
        <begin position="272"/>
        <end position="347"/>
    </location>
</feature>
<keyword evidence="12" id="KW-0346">Stress response</keyword>
<dbReference type="Pfam" id="PF13365">
    <property type="entry name" value="Trypsin_2"/>
    <property type="match status" value="1"/>
</dbReference>
<dbReference type="Gene3D" id="2.30.42.10">
    <property type="match status" value="2"/>
</dbReference>
<feature type="binding site" evidence="15">
    <location>
        <position position="155"/>
    </location>
    <ligand>
        <name>substrate</name>
    </ligand>
</feature>
<organism evidence="18 19">
    <name type="scientific">Sedimentitalea nanhaiensis</name>
    <dbReference type="NCBI Taxonomy" id="999627"/>
    <lineage>
        <taxon>Bacteria</taxon>
        <taxon>Pseudomonadati</taxon>
        <taxon>Pseudomonadota</taxon>
        <taxon>Alphaproteobacteria</taxon>
        <taxon>Rhodobacterales</taxon>
        <taxon>Paracoccaceae</taxon>
        <taxon>Sedimentitalea</taxon>
    </lineage>
</organism>
<evidence type="ECO:0000256" key="9">
    <source>
        <dbReference type="ARBA" id="ARBA00022764"/>
    </source>
</evidence>
<evidence type="ECO:0000256" key="6">
    <source>
        <dbReference type="ARBA" id="ARBA00022670"/>
    </source>
</evidence>
<feature type="binding site" evidence="15">
    <location>
        <begin position="226"/>
        <end position="228"/>
    </location>
    <ligand>
        <name>substrate</name>
    </ligand>
</feature>
<keyword evidence="6 18" id="KW-0645">Protease</keyword>
<dbReference type="Pfam" id="PF13180">
    <property type="entry name" value="PDZ_2"/>
    <property type="match status" value="2"/>
</dbReference>
<dbReference type="EMBL" id="FPAW01000040">
    <property type="protein sequence ID" value="SFU17608.1"/>
    <property type="molecule type" value="Genomic_DNA"/>
</dbReference>
<evidence type="ECO:0000259" key="17">
    <source>
        <dbReference type="PROSITE" id="PS50106"/>
    </source>
</evidence>
<keyword evidence="16" id="KW-0472">Membrane</keyword>
<dbReference type="GO" id="GO:0042597">
    <property type="term" value="C:periplasmic space"/>
    <property type="evidence" value="ECO:0007669"/>
    <property type="project" value="UniProtKB-SubCell"/>
</dbReference>
<comment type="catalytic activity">
    <reaction evidence="1">
        <text>Acts on substrates that are at least partially unfolded. The cleavage site P1 residue is normally between a pair of hydrophobic residues, such as Val-|-Val.</text>
        <dbReference type="EC" id="3.4.21.107"/>
    </reaction>
</comment>
<evidence type="ECO:0000256" key="11">
    <source>
        <dbReference type="ARBA" id="ARBA00022825"/>
    </source>
</evidence>
<evidence type="ECO:0000256" key="13">
    <source>
        <dbReference type="ARBA" id="ARBA00032850"/>
    </source>
</evidence>
<evidence type="ECO:0000256" key="5">
    <source>
        <dbReference type="ARBA" id="ARBA00013958"/>
    </source>
</evidence>
<comment type="similarity">
    <text evidence="3">Belongs to the peptidase S1C family.</text>
</comment>
<name>A0A1I7E101_9RHOB</name>
<feature type="active site" description="Charge relay system" evidence="14">
    <location>
        <position position="125"/>
    </location>
</feature>
<keyword evidence="9" id="KW-0574">Periplasm</keyword>
<dbReference type="STRING" id="999627.SAMN05216236_14029"/>
<evidence type="ECO:0000256" key="16">
    <source>
        <dbReference type="SAM" id="Phobius"/>
    </source>
</evidence>
<protein>
    <recommendedName>
        <fullName evidence="5">Probable periplasmic serine endoprotease DegP-like</fullName>
        <ecNumber evidence="4">3.4.21.107</ecNumber>
    </recommendedName>
    <alternativeName>
        <fullName evidence="13">Protease Do</fullName>
    </alternativeName>
</protein>
<dbReference type="NCBIfam" id="TIGR02037">
    <property type="entry name" value="degP_htrA_DO"/>
    <property type="match status" value="1"/>
</dbReference>
<dbReference type="InterPro" id="IPR001478">
    <property type="entry name" value="PDZ"/>
</dbReference>
<dbReference type="SUPFAM" id="SSF50156">
    <property type="entry name" value="PDZ domain-like"/>
    <property type="match status" value="2"/>
</dbReference>
<evidence type="ECO:0000256" key="12">
    <source>
        <dbReference type="ARBA" id="ARBA00023016"/>
    </source>
</evidence>
<feature type="active site" description="Charge relay system" evidence="14">
    <location>
        <position position="228"/>
    </location>
</feature>
<dbReference type="InterPro" id="IPR011782">
    <property type="entry name" value="Pept_S1C_Do"/>
</dbReference>
<evidence type="ECO:0000313" key="18">
    <source>
        <dbReference type="EMBL" id="SFU17608.1"/>
    </source>
</evidence>
<dbReference type="PANTHER" id="PTHR22939">
    <property type="entry name" value="SERINE PROTEASE FAMILY S1C HTRA-RELATED"/>
    <property type="match status" value="1"/>
</dbReference>
<evidence type="ECO:0000256" key="1">
    <source>
        <dbReference type="ARBA" id="ARBA00001772"/>
    </source>
</evidence>
<dbReference type="AlphaFoldDB" id="A0A1I7E101"/>
<keyword evidence="8" id="KW-0677">Repeat</keyword>
<evidence type="ECO:0000256" key="4">
    <source>
        <dbReference type="ARBA" id="ARBA00013035"/>
    </source>
</evidence>
<dbReference type="SMART" id="SM00228">
    <property type="entry name" value="PDZ"/>
    <property type="match status" value="2"/>
</dbReference>
<reference evidence="18 19" key="1">
    <citation type="submission" date="2016-10" db="EMBL/GenBank/DDBJ databases">
        <authorList>
            <person name="de Groot N.N."/>
        </authorList>
    </citation>
    <scope>NUCLEOTIDE SEQUENCE [LARGE SCALE GENOMIC DNA]</scope>
    <source>
        <strain evidence="18 19">CGMCC 1.10959</strain>
    </source>
</reference>
<keyword evidence="16" id="KW-0812">Transmembrane</keyword>
<gene>
    <name evidence="18" type="ORF">SAMN05216236_14029</name>
</gene>
<evidence type="ECO:0000256" key="10">
    <source>
        <dbReference type="ARBA" id="ARBA00022801"/>
    </source>
</evidence>
<feature type="binding site" evidence="15">
    <location>
        <position position="125"/>
    </location>
    <ligand>
        <name>substrate</name>
    </ligand>
</feature>